<dbReference type="Pfam" id="PF12796">
    <property type="entry name" value="Ank_2"/>
    <property type="match status" value="2"/>
</dbReference>
<dbReference type="EMBL" id="QPMT01000033">
    <property type="protein sequence ID" value="KAF4854627.1"/>
    <property type="molecule type" value="Genomic_DNA"/>
</dbReference>
<organism evidence="4 5">
    <name type="scientific">Colletotrichum siamense</name>
    <name type="common">Anthracnose fungus</name>
    <dbReference type="NCBI Taxonomy" id="690259"/>
    <lineage>
        <taxon>Eukaryota</taxon>
        <taxon>Fungi</taxon>
        <taxon>Dikarya</taxon>
        <taxon>Ascomycota</taxon>
        <taxon>Pezizomycotina</taxon>
        <taxon>Sordariomycetes</taxon>
        <taxon>Hypocreomycetidae</taxon>
        <taxon>Glomerellales</taxon>
        <taxon>Glomerellaceae</taxon>
        <taxon>Colletotrichum</taxon>
        <taxon>Colletotrichum gloeosporioides species complex</taxon>
    </lineage>
</organism>
<comment type="caution">
    <text evidence="4">The sequence shown here is derived from an EMBL/GenBank/DDBJ whole genome shotgun (WGS) entry which is preliminary data.</text>
</comment>
<protein>
    <submittedName>
        <fullName evidence="4">Vegetative incompatibility protein HET-E-1</fullName>
    </submittedName>
</protein>
<dbReference type="SMART" id="SM00248">
    <property type="entry name" value="ANK"/>
    <property type="match status" value="5"/>
</dbReference>
<dbReference type="InterPro" id="IPR002110">
    <property type="entry name" value="Ankyrin_rpt"/>
</dbReference>
<evidence type="ECO:0000313" key="4">
    <source>
        <dbReference type="EMBL" id="KAF4854627.1"/>
    </source>
</evidence>
<dbReference type="InterPro" id="IPR036770">
    <property type="entry name" value="Ankyrin_rpt-contain_sf"/>
</dbReference>
<evidence type="ECO:0000256" key="1">
    <source>
        <dbReference type="ARBA" id="ARBA00022737"/>
    </source>
</evidence>
<feature type="domain" description="Nephrocystin 3-like N-terminal" evidence="3">
    <location>
        <begin position="81"/>
        <end position="247"/>
    </location>
</feature>
<dbReference type="Gene3D" id="3.40.50.300">
    <property type="entry name" value="P-loop containing nucleotide triphosphate hydrolases"/>
    <property type="match status" value="1"/>
</dbReference>
<dbReference type="Pfam" id="PF24883">
    <property type="entry name" value="NPHP3_N"/>
    <property type="match status" value="1"/>
</dbReference>
<reference evidence="4" key="1">
    <citation type="submission" date="2019-06" db="EMBL/GenBank/DDBJ databases">
        <authorList>
            <person name="Gan P."/>
            <person name="Shirasu K."/>
        </authorList>
    </citation>
    <scope>NUCLEOTIDE SEQUENCE [LARGE SCALE GENOMIC DNA]</scope>
    <source>
        <strain evidence="4">CAD2</strain>
    </source>
</reference>
<dbReference type="Proteomes" id="UP000711996">
    <property type="component" value="Unassembled WGS sequence"/>
</dbReference>
<dbReference type="AlphaFoldDB" id="A0A9P5EMW0"/>
<dbReference type="InterPro" id="IPR054471">
    <property type="entry name" value="GPIID_WHD"/>
</dbReference>
<proteinExistence type="predicted"/>
<dbReference type="Pfam" id="PF22939">
    <property type="entry name" value="WHD_GPIID"/>
    <property type="match status" value="1"/>
</dbReference>
<keyword evidence="1" id="KW-0677">Repeat</keyword>
<evidence type="ECO:0000259" key="2">
    <source>
        <dbReference type="Pfam" id="PF22939"/>
    </source>
</evidence>
<dbReference type="SUPFAM" id="SSF48403">
    <property type="entry name" value="Ankyrin repeat"/>
    <property type="match status" value="1"/>
</dbReference>
<evidence type="ECO:0000313" key="5">
    <source>
        <dbReference type="Proteomes" id="UP000711996"/>
    </source>
</evidence>
<dbReference type="Gene3D" id="1.25.40.20">
    <property type="entry name" value="Ankyrin repeat-containing domain"/>
    <property type="match status" value="1"/>
</dbReference>
<gene>
    <name evidence="4" type="ORF">CGCSCA2_v009519</name>
</gene>
<sequence length="853" mass="97838">MFRGPTWKDLVAEIKDLDHRGREPGTLAFQERVHNFIDDSSDAQKQAQHEELQRRRSDILKVLYKCPYEDRKNINPERAPGTCEWFIQHHLFREWKASDQSSLLWVSADPGCGKSVLSRYLVDEVLPTKEKLVTCFFFFKEDFPDQRKASLALCVLLWQLFTKLPLLLSEAIIEKFENAGNPLTESFTSLLQILLTATSESEVPICCLVDALDECQENDRQGFITGLNKFYLRHEERQPLKFIVTSRPELKIQRGFQQLENVWPRIHLRGEDDAQVAKISGEIDIFARIRIQTISESLRLTTAEADFLRSEVMKVHSRTYLWVHMALNVVENMLEFTKTTVQQVLHNIPEGLDRLYEKILSRSQNIAKARKLLQIVLAAPMPLTLEEMSVALSISEEHHYYDEVELVPLDRFKDSIRAICGLFITIVDGRIYFIHQTAKEFLVPKDEQIQVVQPTYLPAEPEPFLWKHTFALEKSHLTLAQICIWYLNLQNDFILMQPLVHGKEEHRQFFRYAARLWHEHLRNSRVNHGNEITAMAAQLCIASCSDTPNPWFWAWLLSLGYLKTTKVQQIISMDQLGIFEHPKRTILLNPTRTRVPDNPTPCIVAAACGLENIVRDMVAGNDNAHLEVDELCRTPLWWAAREGHSEVVRFLLRDTTAPEPDQKPFYITANLFQDGMTLLMVASTHGHLSTVQVLLEDPRICPSVTDLHSETALLHAMRHGEEAVAEALLGRGDALFNLTDNELWKSFDIAVDFGYPYVSALIAKGLPLEFESRFGHSPILFVIDQYRGEKKLGLLKALHRLGTFDMAATDSYKRSAVWLAASSKSSSVEVLEWLVLDLGLDIESSDFQNQTPF</sequence>
<dbReference type="InterPro" id="IPR027417">
    <property type="entry name" value="P-loop_NTPase"/>
</dbReference>
<dbReference type="PANTHER" id="PTHR10039">
    <property type="entry name" value="AMELOGENIN"/>
    <property type="match status" value="1"/>
</dbReference>
<evidence type="ECO:0000259" key="3">
    <source>
        <dbReference type="Pfam" id="PF24883"/>
    </source>
</evidence>
<keyword evidence="5" id="KW-1185">Reference proteome</keyword>
<dbReference type="InterPro" id="IPR056884">
    <property type="entry name" value="NPHP3-like_N"/>
</dbReference>
<name>A0A9P5EMW0_COLSI</name>
<dbReference type="OrthoDB" id="4838329at2759"/>
<accession>A0A9P5EMW0</accession>
<feature type="domain" description="GPI inositol-deacylase winged helix" evidence="2">
    <location>
        <begin position="358"/>
        <end position="446"/>
    </location>
</feature>